<dbReference type="InterPro" id="IPR036322">
    <property type="entry name" value="WD40_repeat_dom_sf"/>
</dbReference>
<feature type="repeat" description="WD" evidence="5">
    <location>
        <begin position="276"/>
        <end position="310"/>
    </location>
</feature>
<feature type="compositionally biased region" description="Basic and acidic residues" evidence="6">
    <location>
        <begin position="804"/>
        <end position="814"/>
    </location>
</feature>
<feature type="repeat" description="WD" evidence="5">
    <location>
        <begin position="224"/>
        <end position="258"/>
    </location>
</feature>
<feature type="compositionally biased region" description="Acidic residues" evidence="6">
    <location>
        <begin position="49"/>
        <end position="61"/>
    </location>
</feature>
<dbReference type="GO" id="GO:0034511">
    <property type="term" value="F:U3 snoRNA binding"/>
    <property type="evidence" value="ECO:0007669"/>
    <property type="project" value="InterPro"/>
</dbReference>
<dbReference type="InterPro" id="IPR001680">
    <property type="entry name" value="WD40_rpt"/>
</dbReference>
<keyword evidence="4" id="KW-0539">Nucleus</keyword>
<feature type="compositionally biased region" description="Basic and acidic residues" evidence="6">
    <location>
        <begin position="32"/>
        <end position="48"/>
    </location>
</feature>
<evidence type="ECO:0000313" key="7">
    <source>
        <dbReference type="EMBL" id="GJJ14571.1"/>
    </source>
</evidence>
<dbReference type="EMBL" id="BPWL01000010">
    <property type="protein sequence ID" value="GJJ14571.1"/>
    <property type="molecule type" value="Genomic_DNA"/>
</dbReference>
<feature type="compositionally biased region" description="Polar residues" evidence="6">
    <location>
        <begin position="747"/>
        <end position="757"/>
    </location>
</feature>
<dbReference type="PROSITE" id="PS50082">
    <property type="entry name" value="WD_REPEATS_2"/>
    <property type="match status" value="3"/>
</dbReference>
<feature type="compositionally biased region" description="Basic and acidic residues" evidence="6">
    <location>
        <begin position="62"/>
        <end position="83"/>
    </location>
</feature>
<gene>
    <name evidence="7" type="ORF">Clacol_008836</name>
</gene>
<keyword evidence="3" id="KW-0677">Repeat</keyword>
<accession>A0AAV5AQB1</accession>
<evidence type="ECO:0000313" key="8">
    <source>
        <dbReference type="Proteomes" id="UP001050691"/>
    </source>
</evidence>
<reference evidence="7" key="1">
    <citation type="submission" date="2021-10" db="EMBL/GenBank/DDBJ databases">
        <title>De novo Genome Assembly of Clathrus columnatus (Basidiomycota, Fungi) Using Illumina and Nanopore Sequence Data.</title>
        <authorList>
            <person name="Ogiso-Tanaka E."/>
            <person name="Itagaki H."/>
            <person name="Hosoya T."/>
            <person name="Hosaka K."/>
        </authorList>
    </citation>
    <scope>NUCLEOTIDE SEQUENCE</scope>
    <source>
        <strain evidence="7">MO-923</strain>
    </source>
</reference>
<evidence type="ECO:0000256" key="3">
    <source>
        <dbReference type="ARBA" id="ARBA00022737"/>
    </source>
</evidence>
<evidence type="ECO:0000256" key="2">
    <source>
        <dbReference type="ARBA" id="ARBA00022574"/>
    </source>
</evidence>
<feature type="region of interest" description="Disordered" evidence="6">
    <location>
        <begin position="735"/>
        <end position="843"/>
    </location>
</feature>
<dbReference type="SUPFAM" id="SSF50978">
    <property type="entry name" value="WD40 repeat-like"/>
    <property type="match status" value="1"/>
</dbReference>
<name>A0AAV5AQB1_9AGAM</name>
<keyword evidence="2 5" id="KW-0853">WD repeat</keyword>
<comment type="subcellular location">
    <subcellularLocation>
        <location evidence="1">Nucleus</location>
    </subcellularLocation>
</comment>
<organism evidence="7 8">
    <name type="scientific">Clathrus columnatus</name>
    <dbReference type="NCBI Taxonomy" id="1419009"/>
    <lineage>
        <taxon>Eukaryota</taxon>
        <taxon>Fungi</taxon>
        <taxon>Dikarya</taxon>
        <taxon>Basidiomycota</taxon>
        <taxon>Agaricomycotina</taxon>
        <taxon>Agaricomycetes</taxon>
        <taxon>Phallomycetidae</taxon>
        <taxon>Phallales</taxon>
        <taxon>Clathraceae</taxon>
        <taxon>Clathrus</taxon>
    </lineage>
</organism>
<comment type="caution">
    <text evidence="7">The sequence shown here is derived from an EMBL/GenBank/DDBJ whole genome shotgun (WGS) entry which is preliminary data.</text>
</comment>
<feature type="region of interest" description="Disordered" evidence="6">
    <location>
        <begin position="613"/>
        <end position="652"/>
    </location>
</feature>
<dbReference type="Gene3D" id="2.130.10.10">
    <property type="entry name" value="YVTN repeat-like/Quinoprotein amine dehydrogenase"/>
    <property type="match status" value="1"/>
</dbReference>
<dbReference type="PROSITE" id="PS50294">
    <property type="entry name" value="WD_REPEATS_REGION"/>
    <property type="match status" value="1"/>
</dbReference>
<dbReference type="Pfam" id="PF00400">
    <property type="entry name" value="WD40"/>
    <property type="match status" value="4"/>
</dbReference>
<protein>
    <submittedName>
        <fullName evidence="7">Uncharacterized protein</fullName>
    </submittedName>
</protein>
<keyword evidence="8" id="KW-1185">Reference proteome</keyword>
<dbReference type="SMART" id="SM00320">
    <property type="entry name" value="WD40"/>
    <property type="match status" value="6"/>
</dbReference>
<feature type="compositionally biased region" description="Polar residues" evidence="6">
    <location>
        <begin position="785"/>
        <end position="799"/>
    </location>
</feature>
<sequence length="867" mass="96567">MPDAFFANAKKRKRSQANSRDSGKSLRLFPNDQEKFGGRKNEQERRDDEELSDGEQSDIEDLDLRASDIDPNESDKEDYAHETPAAKRLRLAKVYLDSVRADLATSLLSSQAEGEFDAAEIDKDLISSRLREDVLEHAGKLHIYVADTLSLPHRAPSCLRVKPHRLTVTAAVLSNDSRYLYTSGKEGSISCYEMSLGRCVSHIPKMRIEGAKSKGKGKAFDRNLSGHTDEILALALSGDGKYLVSGGKDKRIGVWSIEDTTKDGMSARRLTWLKGFVGPKDTISGLSFRKSTNILYTSSFDRTVKLFDLSPGVMGYVETLFGHQDIITDLDSLKGDTAVTAGGRDRTIRFWKIAEETQLVFRGGGVGKFKLRDLLENSLEIPDEETSTIDLKRKSIEKWVEGSVDCVAMVDEHNFLSGGDSGSISLWSTTKKKPVFTYAVAHGLEEIESSTEGQLHRPRWITSIGCLLYGDTFASGSWDGHVRLWKIERSIRSFTFMGSVEAPGIVNSLKVSLIPEGWNLDNSWSPKLSKGAVNRDTSEPEKKSETLLTPPTGDGGILVTAAIGQEPRFGRWIKLKGDGAMNCAVIFSIPFTARKSCYTCARLNNYIPPMPHTEHSVLNPDDSDSDPRGSSIVTTVKENSSDNHDNHGRYPHEYVCGSRLQRMPDTSEDLKRNWLTTTATPRFSRIGLPGVVMPVRAENSKAKSTNSTATRSLHKTDLDNNRIMKHEEFERISACRATESTQRRQAEGTSFSNQRTQMESRIRRHTTNEARQKHIVLPTKDNNEESVLSSSDYTQSLQGYRSAPLEERQSHADSDTEIMDNKLGGVTNHEPKEEGLEENSSTGTRKWQWVGLLKMFIGSTNKAVQPQ</sequence>
<feature type="repeat" description="WD" evidence="5">
    <location>
        <begin position="320"/>
        <end position="361"/>
    </location>
</feature>
<dbReference type="InterPro" id="IPR039241">
    <property type="entry name" value="Rrp9-like"/>
</dbReference>
<dbReference type="PANTHER" id="PTHR19865">
    <property type="entry name" value="U3 SMALL NUCLEOLAR RNA INTERACTING PROTEIN 2"/>
    <property type="match status" value="1"/>
</dbReference>
<feature type="compositionally biased region" description="Basic and acidic residues" evidence="6">
    <location>
        <begin position="536"/>
        <end position="545"/>
    </location>
</feature>
<evidence type="ECO:0000256" key="6">
    <source>
        <dbReference type="SAM" id="MobiDB-lite"/>
    </source>
</evidence>
<feature type="compositionally biased region" description="Basic and acidic residues" evidence="6">
    <location>
        <begin position="758"/>
        <end position="772"/>
    </location>
</feature>
<dbReference type="AlphaFoldDB" id="A0AAV5AQB1"/>
<dbReference type="InterPro" id="IPR015943">
    <property type="entry name" value="WD40/YVTN_repeat-like_dom_sf"/>
</dbReference>
<dbReference type="PANTHER" id="PTHR19865:SF0">
    <property type="entry name" value="U3 SMALL NUCLEOLAR RNA-INTERACTING PROTEIN 2"/>
    <property type="match status" value="1"/>
</dbReference>
<feature type="region of interest" description="Disordered" evidence="6">
    <location>
        <begin position="1"/>
        <end position="83"/>
    </location>
</feature>
<evidence type="ECO:0000256" key="1">
    <source>
        <dbReference type="ARBA" id="ARBA00004123"/>
    </source>
</evidence>
<dbReference type="Proteomes" id="UP001050691">
    <property type="component" value="Unassembled WGS sequence"/>
</dbReference>
<dbReference type="GO" id="GO:0032040">
    <property type="term" value="C:small-subunit processome"/>
    <property type="evidence" value="ECO:0007669"/>
    <property type="project" value="TreeGrafter"/>
</dbReference>
<proteinExistence type="predicted"/>
<feature type="compositionally biased region" description="Basic and acidic residues" evidence="6">
    <location>
        <begin position="639"/>
        <end position="652"/>
    </location>
</feature>
<evidence type="ECO:0000256" key="4">
    <source>
        <dbReference type="ARBA" id="ARBA00023242"/>
    </source>
</evidence>
<evidence type="ECO:0000256" key="5">
    <source>
        <dbReference type="PROSITE-ProRule" id="PRU00221"/>
    </source>
</evidence>
<feature type="region of interest" description="Disordered" evidence="6">
    <location>
        <begin position="529"/>
        <end position="551"/>
    </location>
</feature>